<dbReference type="GO" id="GO:0005886">
    <property type="term" value="C:plasma membrane"/>
    <property type="evidence" value="ECO:0007669"/>
    <property type="project" value="UniProtKB-SubCell"/>
</dbReference>
<comment type="caution">
    <text evidence="5">The sequence shown here is derived from an EMBL/GenBank/DDBJ whole genome shotgun (WGS) entry which is preliminary data.</text>
</comment>
<dbReference type="InterPro" id="IPR013099">
    <property type="entry name" value="K_chnl_dom"/>
</dbReference>
<dbReference type="SUPFAM" id="SSF116726">
    <property type="entry name" value="TrkA C-terminal domain-like"/>
    <property type="match status" value="1"/>
</dbReference>
<evidence type="ECO:0000313" key="5">
    <source>
        <dbReference type="EMBL" id="TWT71054.1"/>
    </source>
</evidence>
<dbReference type="Pfam" id="PF02254">
    <property type="entry name" value="TrkA_N"/>
    <property type="match status" value="1"/>
</dbReference>
<dbReference type="OrthoDB" id="9785285at2"/>
<gene>
    <name evidence="5" type="primary">ybaL_2</name>
    <name evidence="5" type="ORF">Pan14r_33640</name>
</gene>
<evidence type="ECO:0000259" key="4">
    <source>
        <dbReference type="PROSITE" id="PS51202"/>
    </source>
</evidence>
<accession>A0A5C5Y791</accession>
<dbReference type="Gene3D" id="1.10.287.70">
    <property type="match status" value="1"/>
</dbReference>
<dbReference type="Gene3D" id="3.40.50.720">
    <property type="entry name" value="NAD(P)-binding Rossmann-like Domain"/>
    <property type="match status" value="1"/>
</dbReference>
<evidence type="ECO:0000256" key="1">
    <source>
        <dbReference type="ARBA" id="ARBA00004651"/>
    </source>
</evidence>
<dbReference type="PROSITE" id="PS51201">
    <property type="entry name" value="RCK_N"/>
    <property type="match status" value="1"/>
</dbReference>
<dbReference type="GO" id="GO:0008324">
    <property type="term" value="F:monoatomic cation transmembrane transporter activity"/>
    <property type="evidence" value="ECO:0007669"/>
    <property type="project" value="InterPro"/>
</dbReference>
<feature type="domain" description="RCK N-terminal" evidence="3">
    <location>
        <begin position="109"/>
        <end position="225"/>
    </location>
</feature>
<evidence type="ECO:0000313" key="6">
    <source>
        <dbReference type="Proteomes" id="UP000317238"/>
    </source>
</evidence>
<comment type="subcellular location">
    <subcellularLocation>
        <location evidence="1">Cell membrane</location>
        <topology evidence="1">Multi-pass membrane protein</topology>
    </subcellularLocation>
</comment>
<feature type="transmembrane region" description="Helical" evidence="2">
    <location>
        <begin position="63"/>
        <end position="88"/>
    </location>
</feature>
<dbReference type="RefSeq" id="WP_145303224.1">
    <property type="nucleotide sequence ID" value="NZ_CP036319.1"/>
</dbReference>
<dbReference type="InterPro" id="IPR036721">
    <property type="entry name" value="RCK_C_sf"/>
</dbReference>
<evidence type="ECO:0000259" key="3">
    <source>
        <dbReference type="PROSITE" id="PS51201"/>
    </source>
</evidence>
<keyword evidence="6" id="KW-1185">Reference proteome</keyword>
<dbReference type="Pfam" id="PF07885">
    <property type="entry name" value="Ion_trans_2"/>
    <property type="match status" value="1"/>
</dbReference>
<reference evidence="5 6" key="1">
    <citation type="submission" date="2019-02" db="EMBL/GenBank/DDBJ databases">
        <title>Deep-cultivation of Planctomycetes and their phenomic and genomic characterization uncovers novel biology.</title>
        <authorList>
            <person name="Wiegand S."/>
            <person name="Jogler M."/>
            <person name="Boedeker C."/>
            <person name="Pinto D."/>
            <person name="Vollmers J."/>
            <person name="Rivas-Marin E."/>
            <person name="Kohn T."/>
            <person name="Peeters S.H."/>
            <person name="Heuer A."/>
            <person name="Rast P."/>
            <person name="Oberbeckmann S."/>
            <person name="Bunk B."/>
            <person name="Jeske O."/>
            <person name="Meyerdierks A."/>
            <person name="Storesund J.E."/>
            <person name="Kallscheuer N."/>
            <person name="Luecker S."/>
            <person name="Lage O.M."/>
            <person name="Pohl T."/>
            <person name="Merkel B.J."/>
            <person name="Hornburger P."/>
            <person name="Mueller R.-W."/>
            <person name="Bruemmer F."/>
            <person name="Labrenz M."/>
            <person name="Spormann A.M."/>
            <person name="Op Den Camp H."/>
            <person name="Overmann J."/>
            <person name="Amann R."/>
            <person name="Jetten M.S.M."/>
            <person name="Mascher T."/>
            <person name="Medema M.H."/>
            <person name="Devos D.P."/>
            <person name="Kaster A.-K."/>
            <person name="Ovreas L."/>
            <person name="Rohde M."/>
            <person name="Galperin M.Y."/>
            <person name="Jogler C."/>
        </authorList>
    </citation>
    <scope>NUCLEOTIDE SEQUENCE [LARGE SCALE GENOMIC DNA]</scope>
    <source>
        <strain evidence="5 6">Pan14r</strain>
    </source>
</reference>
<dbReference type="PANTHER" id="PTHR43833">
    <property type="entry name" value="POTASSIUM CHANNEL PROTEIN 2-RELATED-RELATED"/>
    <property type="match status" value="1"/>
</dbReference>
<dbReference type="InterPro" id="IPR036291">
    <property type="entry name" value="NAD(P)-bd_dom_sf"/>
</dbReference>
<dbReference type="SUPFAM" id="SSF51735">
    <property type="entry name" value="NAD(P)-binding Rossmann-fold domains"/>
    <property type="match status" value="1"/>
</dbReference>
<dbReference type="EMBL" id="SJPL01000001">
    <property type="protein sequence ID" value="TWT71054.1"/>
    <property type="molecule type" value="Genomic_DNA"/>
</dbReference>
<dbReference type="InterPro" id="IPR050721">
    <property type="entry name" value="Trk_Ktr_HKT_K-transport"/>
</dbReference>
<name>A0A5C5Y791_9PLAN</name>
<organism evidence="5 6">
    <name type="scientific">Crateriforma conspicua</name>
    <dbReference type="NCBI Taxonomy" id="2527996"/>
    <lineage>
        <taxon>Bacteria</taxon>
        <taxon>Pseudomonadati</taxon>
        <taxon>Planctomycetota</taxon>
        <taxon>Planctomycetia</taxon>
        <taxon>Planctomycetales</taxon>
        <taxon>Planctomycetaceae</taxon>
        <taxon>Crateriforma</taxon>
    </lineage>
</organism>
<dbReference type="Pfam" id="PF02080">
    <property type="entry name" value="TrkA_C"/>
    <property type="match status" value="1"/>
</dbReference>
<protein>
    <submittedName>
        <fullName evidence="5">Inner membrane protein YbaL</fullName>
    </submittedName>
</protein>
<dbReference type="InterPro" id="IPR006037">
    <property type="entry name" value="RCK_C"/>
</dbReference>
<keyword evidence="2" id="KW-0812">Transmembrane</keyword>
<keyword evidence="2" id="KW-0472">Membrane</keyword>
<feature type="transmembrane region" description="Helical" evidence="2">
    <location>
        <begin position="34"/>
        <end position="51"/>
    </location>
</feature>
<dbReference type="Gene3D" id="3.30.70.1450">
    <property type="entry name" value="Regulator of K+ conductance, C-terminal domain"/>
    <property type="match status" value="1"/>
</dbReference>
<dbReference type="Proteomes" id="UP000317238">
    <property type="component" value="Unassembled WGS sequence"/>
</dbReference>
<dbReference type="GO" id="GO:0006813">
    <property type="term" value="P:potassium ion transport"/>
    <property type="evidence" value="ECO:0007669"/>
    <property type="project" value="InterPro"/>
</dbReference>
<dbReference type="SUPFAM" id="SSF81324">
    <property type="entry name" value="Voltage-gated potassium channels"/>
    <property type="match status" value="1"/>
</dbReference>
<dbReference type="PANTHER" id="PTHR43833:SF9">
    <property type="entry name" value="POTASSIUM CHANNEL PROTEIN YUGO-RELATED"/>
    <property type="match status" value="1"/>
</dbReference>
<proteinExistence type="predicted"/>
<keyword evidence="2" id="KW-1133">Transmembrane helix</keyword>
<feature type="transmembrane region" description="Helical" evidence="2">
    <location>
        <begin position="9"/>
        <end position="28"/>
    </location>
</feature>
<feature type="domain" description="RCK C-terminal" evidence="4">
    <location>
        <begin position="256"/>
        <end position="341"/>
    </location>
</feature>
<evidence type="ECO:0000256" key="2">
    <source>
        <dbReference type="SAM" id="Phobius"/>
    </source>
</evidence>
<dbReference type="InterPro" id="IPR003148">
    <property type="entry name" value="RCK_N"/>
</dbReference>
<dbReference type="AlphaFoldDB" id="A0A5C5Y791"/>
<sequence length="353" mass="37874">MSSKPFRRILIGMIVFLAICISAVAGYVGYGWDVSDALYMVVITIFGVGYGEVKPIETPELRLLTIAVIVFGYGAAVYTVGGFIQLLIDGELQEILRSRKMSQGIAGLKGHTIVCGFGRMGSIVAEELLRSEHPFLVIDQDESRVDEAHQAGMLAMVGNASDEDTLNEAGIDRAKTLATLLPDDAANAFICVTARDLNRSVEIISRGESRSAEKKLRRCGADHVIMAASVGAKRAFQLITRPTAASLLQTDGASGDINGELSAVGLQMEELKITAGSPMIGHTLSEIEIRGNRGFLIVALRKSDGNVEMNPSGQCSLSDGDVVIVVGHRDDIAALCRVHTLKRQAMTYRGAKH</sequence>
<dbReference type="PROSITE" id="PS51202">
    <property type="entry name" value="RCK_C"/>
    <property type="match status" value="1"/>
</dbReference>